<dbReference type="KEGG" id="chih:GWR21_19060"/>
<dbReference type="Proteomes" id="UP000476411">
    <property type="component" value="Chromosome"/>
</dbReference>
<proteinExistence type="predicted"/>
<keyword evidence="1" id="KW-0732">Signal</keyword>
<reference evidence="2 3" key="1">
    <citation type="submission" date="2020-01" db="EMBL/GenBank/DDBJ databases">
        <title>Complete genome sequence of Chitinophaga sp. H33E-04 isolated from quinoa roots.</title>
        <authorList>
            <person name="Weon H.-Y."/>
            <person name="Lee S.A."/>
        </authorList>
    </citation>
    <scope>NUCLEOTIDE SEQUENCE [LARGE SCALE GENOMIC DNA]</scope>
    <source>
        <strain evidence="2 3">H33E-04</strain>
    </source>
</reference>
<name>A0A6B9ZGU7_9BACT</name>
<protein>
    <recommendedName>
        <fullName evidence="4">DUF3108 domain-containing protein</fullName>
    </recommendedName>
</protein>
<evidence type="ECO:0000313" key="2">
    <source>
        <dbReference type="EMBL" id="QHS61620.1"/>
    </source>
</evidence>
<accession>A0A6B9ZGU7</accession>
<feature type="signal peptide" evidence="1">
    <location>
        <begin position="1"/>
        <end position="20"/>
    </location>
</feature>
<organism evidence="2 3">
    <name type="scientific">Chitinophaga agri</name>
    <dbReference type="NCBI Taxonomy" id="2703787"/>
    <lineage>
        <taxon>Bacteria</taxon>
        <taxon>Pseudomonadati</taxon>
        <taxon>Bacteroidota</taxon>
        <taxon>Chitinophagia</taxon>
        <taxon>Chitinophagales</taxon>
        <taxon>Chitinophagaceae</taxon>
        <taxon>Chitinophaga</taxon>
    </lineage>
</organism>
<dbReference type="RefSeq" id="WP_162333287.1">
    <property type="nucleotide sequence ID" value="NZ_CP048113.1"/>
</dbReference>
<evidence type="ECO:0008006" key="4">
    <source>
        <dbReference type="Google" id="ProtNLM"/>
    </source>
</evidence>
<evidence type="ECO:0000313" key="3">
    <source>
        <dbReference type="Proteomes" id="UP000476411"/>
    </source>
</evidence>
<gene>
    <name evidence="2" type="ORF">GWR21_19060</name>
</gene>
<feature type="chain" id="PRO_5025625506" description="DUF3108 domain-containing protein" evidence="1">
    <location>
        <begin position="21"/>
        <end position="224"/>
    </location>
</feature>
<dbReference type="EMBL" id="CP048113">
    <property type="protein sequence ID" value="QHS61620.1"/>
    <property type="molecule type" value="Genomic_DNA"/>
</dbReference>
<evidence type="ECO:0000256" key="1">
    <source>
        <dbReference type="SAM" id="SignalP"/>
    </source>
</evidence>
<keyword evidence="3" id="KW-1185">Reference proteome</keyword>
<sequence length="224" mass="25295">MFRYFLTCLLAVSLSTTCLAQKSLYDSSQEWTVKIDDGWFTARTISFGAYTTTSRKNGADRNIDLSFVKSPLHPFNFRLTGKEQDILIQVIQAAHIAFSGLSLPSFMDKMPPTALFTYVAINIGKNEPLKQWQLILKDQTFLELNENKPAGILRSADTEIRITAHNRFGTKNSYENICYEFHLRKKVVAAVVTGVHPRVWMSADMEENPFQPVLAAAISALLVR</sequence>
<dbReference type="AlphaFoldDB" id="A0A6B9ZGU7"/>